<keyword evidence="6" id="KW-0336">GPI-anchor</keyword>
<proteinExistence type="inferred from homology"/>
<dbReference type="EC" id="2.4.1.-" evidence="6"/>
<dbReference type="EMBL" id="MU004244">
    <property type="protein sequence ID" value="KAF2663944.1"/>
    <property type="molecule type" value="Genomic_DNA"/>
</dbReference>
<evidence type="ECO:0000313" key="9">
    <source>
        <dbReference type="Proteomes" id="UP000799302"/>
    </source>
</evidence>
<reference evidence="8" key="1">
    <citation type="journal article" date="2020" name="Stud. Mycol.">
        <title>101 Dothideomycetes genomes: a test case for predicting lifestyles and emergence of pathogens.</title>
        <authorList>
            <person name="Haridas S."/>
            <person name="Albert R."/>
            <person name="Binder M."/>
            <person name="Bloem J."/>
            <person name="Labutti K."/>
            <person name="Salamov A."/>
            <person name="Andreopoulos B."/>
            <person name="Baker S."/>
            <person name="Barry K."/>
            <person name="Bills G."/>
            <person name="Bluhm B."/>
            <person name="Cannon C."/>
            <person name="Castanera R."/>
            <person name="Culley D."/>
            <person name="Daum C."/>
            <person name="Ezra D."/>
            <person name="Gonzalez J."/>
            <person name="Henrissat B."/>
            <person name="Kuo A."/>
            <person name="Liang C."/>
            <person name="Lipzen A."/>
            <person name="Lutzoni F."/>
            <person name="Magnuson J."/>
            <person name="Mondo S."/>
            <person name="Nolan M."/>
            <person name="Ohm R."/>
            <person name="Pangilinan J."/>
            <person name="Park H.-J."/>
            <person name="Ramirez L."/>
            <person name="Alfaro M."/>
            <person name="Sun H."/>
            <person name="Tritt A."/>
            <person name="Yoshinaga Y."/>
            <person name="Zwiers L.-H."/>
            <person name="Turgeon B."/>
            <person name="Goodwin S."/>
            <person name="Spatafora J."/>
            <person name="Crous P."/>
            <person name="Grigoriev I."/>
        </authorList>
    </citation>
    <scope>NUCLEOTIDE SEQUENCE</scope>
    <source>
        <strain evidence="8">CBS 115976</strain>
    </source>
</reference>
<evidence type="ECO:0000256" key="5">
    <source>
        <dbReference type="ARBA" id="ARBA00023180"/>
    </source>
</evidence>
<keyword evidence="6" id="KW-0472">Membrane</keyword>
<gene>
    <name evidence="8" type="ORF">BT63DRAFT_379836</name>
</gene>
<dbReference type="InterPro" id="IPR017853">
    <property type="entry name" value="GH"/>
</dbReference>
<evidence type="ECO:0000256" key="1">
    <source>
        <dbReference type="ARBA" id="ARBA00004609"/>
    </source>
</evidence>
<dbReference type="GO" id="GO:0005886">
    <property type="term" value="C:plasma membrane"/>
    <property type="evidence" value="ECO:0007669"/>
    <property type="project" value="UniProtKB-SubCell"/>
</dbReference>
<dbReference type="PANTHER" id="PTHR31468">
    <property type="entry name" value="1,3-BETA-GLUCANOSYLTRANSFERASE GAS1"/>
    <property type="match status" value="1"/>
</dbReference>
<dbReference type="GO" id="GO:0071970">
    <property type="term" value="P:fungal-type cell wall (1-&gt;3)-beta-D-glucan biosynthetic process"/>
    <property type="evidence" value="ECO:0007669"/>
    <property type="project" value="TreeGrafter"/>
</dbReference>
<protein>
    <recommendedName>
        <fullName evidence="6">1,3-beta-glucanosyltransferase</fullName>
        <ecNumber evidence="6">2.4.1.-</ecNumber>
    </recommendedName>
</protein>
<keyword evidence="9" id="KW-1185">Reference proteome</keyword>
<feature type="signal peptide" evidence="6">
    <location>
        <begin position="1"/>
        <end position="17"/>
    </location>
</feature>
<evidence type="ECO:0000256" key="6">
    <source>
        <dbReference type="RuleBase" id="RU361209"/>
    </source>
</evidence>
<comment type="function">
    <text evidence="6">Splits internally a 1,3-beta-glucan molecule and transfers the newly generated reducing end (the donor) to the non-reducing end of another 1,3-beta-glucan molecule (the acceptor) forming a 1,3-beta linkage, resulting in the elongation of 1,3-beta-glucan chains in the cell wall.</text>
</comment>
<dbReference type="GO" id="GO:0042124">
    <property type="term" value="F:1,3-beta-glucanosyltransferase activity"/>
    <property type="evidence" value="ECO:0007669"/>
    <property type="project" value="TreeGrafter"/>
</dbReference>
<keyword evidence="6 8" id="KW-0808">Transferase</keyword>
<sequence>MLPAVLIFSTLLTLVFGIPTISVKGSKFFTSDGNQFFVKGIAYQLVPEDPLIDGTQCTADANLMKTLGTNAIRVYHVDPTANHTPCMNAFSAAGIYVFIDLDTFTTAINQDKPEWNETQLQAFEKVMDAFHSFDNVAGFFIGNEVITTGAGSPAAPYVKAATRDLKSYRDSKGYRNIPVGYSAADIASLRPMLQNYLACGSDAEAAIDFFSLNAYEWCGASTYQTSGYAGLNSYVQNYSIPIFFSETGCNTAPPRTFTDQAAIFGPEMSPYWSGSIIYEWIQENNAYGLISYGAHVDPSSPNAPPDGWPRSGTPQPVQPDFDNLKSQWAAVKPSSVSASAYTPSNSAPACPASTAGTWVVDANAALPGAPNGAAKATGTSATSGSSASSTAKSSSASRTTASTGSISVFAMASTTTAAVVATTTSLGSRTFMPMALLLTVCWLAIGGTMPF</sequence>
<comment type="similarity">
    <text evidence="2 6">Belongs to the glycosyl hydrolase 72 family.</text>
</comment>
<keyword evidence="3 6" id="KW-0732">Signal</keyword>
<dbReference type="Pfam" id="PF03198">
    <property type="entry name" value="Glyco_hydro_72"/>
    <property type="match status" value="1"/>
</dbReference>
<dbReference type="GO" id="GO:0098552">
    <property type="term" value="C:side of membrane"/>
    <property type="evidence" value="ECO:0007669"/>
    <property type="project" value="UniProtKB-KW"/>
</dbReference>
<name>A0A6A6TZ55_9PEZI</name>
<comment type="subcellular location">
    <subcellularLocation>
        <location evidence="1 6">Cell membrane</location>
        <topology evidence="1 6">Lipid-anchor</topology>
        <topology evidence="1 6">GPI-anchor</topology>
    </subcellularLocation>
</comment>
<dbReference type="OrthoDB" id="421038at2759"/>
<dbReference type="FunFam" id="3.20.20.80:FF:000038">
    <property type="entry name" value="1,3-beta-glucanosyltransferase"/>
    <property type="match status" value="1"/>
</dbReference>
<dbReference type="PANTHER" id="PTHR31468:SF8">
    <property type="entry name" value="1,3-BETA-GLUCANOSYLTRANSFERASE GAS2"/>
    <property type="match status" value="1"/>
</dbReference>
<evidence type="ECO:0000256" key="3">
    <source>
        <dbReference type="ARBA" id="ARBA00022729"/>
    </source>
</evidence>
<feature type="region of interest" description="Disordered" evidence="7">
    <location>
        <begin position="298"/>
        <end position="321"/>
    </location>
</feature>
<organism evidence="8 9">
    <name type="scientific">Microthyrium microscopicum</name>
    <dbReference type="NCBI Taxonomy" id="703497"/>
    <lineage>
        <taxon>Eukaryota</taxon>
        <taxon>Fungi</taxon>
        <taxon>Dikarya</taxon>
        <taxon>Ascomycota</taxon>
        <taxon>Pezizomycotina</taxon>
        <taxon>Dothideomycetes</taxon>
        <taxon>Dothideomycetes incertae sedis</taxon>
        <taxon>Microthyriales</taxon>
        <taxon>Microthyriaceae</taxon>
        <taxon>Microthyrium</taxon>
    </lineage>
</organism>
<dbReference type="Proteomes" id="UP000799302">
    <property type="component" value="Unassembled WGS sequence"/>
</dbReference>
<evidence type="ECO:0000256" key="4">
    <source>
        <dbReference type="ARBA" id="ARBA00023157"/>
    </source>
</evidence>
<feature type="chain" id="PRO_5025706893" description="1,3-beta-glucanosyltransferase" evidence="6">
    <location>
        <begin position="18"/>
        <end position="451"/>
    </location>
</feature>
<evidence type="ECO:0000256" key="7">
    <source>
        <dbReference type="SAM" id="MobiDB-lite"/>
    </source>
</evidence>
<keyword evidence="5" id="KW-0325">Glycoprotein</keyword>
<dbReference type="GO" id="GO:0031505">
    <property type="term" value="P:fungal-type cell wall organization"/>
    <property type="evidence" value="ECO:0007669"/>
    <property type="project" value="TreeGrafter"/>
</dbReference>
<evidence type="ECO:0000313" key="8">
    <source>
        <dbReference type="EMBL" id="KAF2663944.1"/>
    </source>
</evidence>
<feature type="region of interest" description="Disordered" evidence="7">
    <location>
        <begin position="370"/>
        <end position="397"/>
    </location>
</feature>
<keyword evidence="6" id="KW-0449">Lipoprotein</keyword>
<dbReference type="Gene3D" id="3.20.20.80">
    <property type="entry name" value="Glycosidases"/>
    <property type="match status" value="1"/>
</dbReference>
<dbReference type="InterPro" id="IPR004886">
    <property type="entry name" value="Glucanosyltransferase"/>
</dbReference>
<evidence type="ECO:0000256" key="2">
    <source>
        <dbReference type="ARBA" id="ARBA00007528"/>
    </source>
</evidence>
<keyword evidence="4" id="KW-1015">Disulfide bond</keyword>
<accession>A0A6A6TZ55</accession>
<dbReference type="SUPFAM" id="SSF51445">
    <property type="entry name" value="(Trans)glycosidases"/>
    <property type="match status" value="1"/>
</dbReference>
<dbReference type="AlphaFoldDB" id="A0A6A6TZ55"/>